<evidence type="ECO:0000256" key="2">
    <source>
        <dbReference type="ARBA" id="ARBA00010199"/>
    </source>
</evidence>
<keyword evidence="5 6" id="KW-0472">Membrane</keyword>
<reference evidence="7" key="1">
    <citation type="submission" date="2019-10" db="EMBL/GenBank/DDBJ databases">
        <title>Draft genome sequece of Microseira wollei NIES-4236.</title>
        <authorList>
            <person name="Yamaguchi H."/>
            <person name="Suzuki S."/>
            <person name="Kawachi M."/>
        </authorList>
    </citation>
    <scope>NUCLEOTIDE SEQUENCE</scope>
    <source>
        <strain evidence="7">NIES-4236</strain>
    </source>
</reference>
<dbReference type="GO" id="GO:0042910">
    <property type="term" value="F:xenobiotic transmembrane transporter activity"/>
    <property type="evidence" value="ECO:0007669"/>
    <property type="project" value="InterPro"/>
</dbReference>
<evidence type="ECO:0000256" key="6">
    <source>
        <dbReference type="SAM" id="Phobius"/>
    </source>
</evidence>
<feature type="transmembrane region" description="Helical" evidence="6">
    <location>
        <begin position="238"/>
        <end position="258"/>
    </location>
</feature>
<accession>A0AAV3XA18</accession>
<evidence type="ECO:0000256" key="4">
    <source>
        <dbReference type="ARBA" id="ARBA00022989"/>
    </source>
</evidence>
<dbReference type="RefSeq" id="WP_226583999.1">
    <property type="nucleotide sequence ID" value="NZ_BLAY01000058.1"/>
</dbReference>
<feature type="transmembrane region" description="Helical" evidence="6">
    <location>
        <begin position="41"/>
        <end position="64"/>
    </location>
</feature>
<dbReference type="NCBIfam" id="NF041358">
    <property type="entry name" value="GntT_guanitoxin"/>
    <property type="match status" value="1"/>
</dbReference>
<dbReference type="CDD" id="cd13136">
    <property type="entry name" value="MATE_DinF_like"/>
    <property type="match status" value="1"/>
</dbReference>
<feature type="transmembrane region" description="Helical" evidence="6">
    <location>
        <begin position="356"/>
        <end position="377"/>
    </location>
</feature>
<dbReference type="InterPro" id="IPR002528">
    <property type="entry name" value="MATE_fam"/>
</dbReference>
<comment type="caution">
    <text evidence="7">The sequence shown here is derived from an EMBL/GenBank/DDBJ whole genome shotgun (WGS) entry which is preliminary data.</text>
</comment>
<feature type="transmembrane region" description="Helical" evidence="6">
    <location>
        <begin position="389"/>
        <end position="408"/>
    </location>
</feature>
<keyword evidence="8" id="KW-1185">Reference proteome</keyword>
<feature type="transmembrane region" description="Helical" evidence="6">
    <location>
        <begin position="414"/>
        <end position="435"/>
    </location>
</feature>
<protein>
    <submittedName>
        <fullName evidence="7">DNA-damage-inducible protein, putative</fullName>
    </submittedName>
</protein>
<gene>
    <name evidence="7" type="primary">dinF_2</name>
    <name evidence="7" type="ORF">MiSe_38400</name>
</gene>
<evidence type="ECO:0000256" key="3">
    <source>
        <dbReference type="ARBA" id="ARBA00022692"/>
    </source>
</evidence>
<proteinExistence type="inferred from homology"/>
<feature type="transmembrane region" description="Helical" evidence="6">
    <location>
        <begin position="84"/>
        <end position="105"/>
    </location>
</feature>
<dbReference type="GO" id="GO:0005886">
    <property type="term" value="C:plasma membrane"/>
    <property type="evidence" value="ECO:0007669"/>
    <property type="project" value="TreeGrafter"/>
</dbReference>
<keyword evidence="3 6" id="KW-0812">Transmembrane</keyword>
<evidence type="ECO:0000256" key="5">
    <source>
        <dbReference type="ARBA" id="ARBA00023136"/>
    </source>
</evidence>
<dbReference type="PANTHER" id="PTHR42893">
    <property type="entry name" value="PROTEIN DETOXIFICATION 44, CHLOROPLASTIC-RELATED"/>
    <property type="match status" value="1"/>
</dbReference>
<evidence type="ECO:0000256" key="1">
    <source>
        <dbReference type="ARBA" id="ARBA00004141"/>
    </source>
</evidence>
<dbReference type="Pfam" id="PF01554">
    <property type="entry name" value="MatE"/>
    <property type="match status" value="2"/>
</dbReference>
<keyword evidence="4 6" id="KW-1133">Transmembrane helix</keyword>
<dbReference type="NCBIfam" id="TIGR00797">
    <property type="entry name" value="matE"/>
    <property type="match status" value="1"/>
</dbReference>
<comment type="subcellular location">
    <subcellularLocation>
        <location evidence="1">Membrane</location>
        <topology evidence="1">Multi-pass membrane protein</topology>
    </subcellularLocation>
</comment>
<feature type="transmembrane region" description="Helical" evidence="6">
    <location>
        <begin position="270"/>
        <end position="290"/>
    </location>
</feature>
<dbReference type="EMBL" id="BLAY01000058">
    <property type="protein sequence ID" value="GET39079.1"/>
    <property type="molecule type" value="Genomic_DNA"/>
</dbReference>
<dbReference type="InterPro" id="IPR044644">
    <property type="entry name" value="DinF-like"/>
</dbReference>
<evidence type="ECO:0000313" key="8">
    <source>
        <dbReference type="Proteomes" id="UP001050975"/>
    </source>
</evidence>
<feature type="transmembrane region" description="Helical" evidence="6">
    <location>
        <begin position="198"/>
        <end position="217"/>
    </location>
</feature>
<feature type="transmembrane region" description="Helical" evidence="6">
    <location>
        <begin position="310"/>
        <end position="336"/>
    </location>
</feature>
<name>A0AAV3XA18_9CYAN</name>
<dbReference type="Proteomes" id="UP001050975">
    <property type="component" value="Unassembled WGS sequence"/>
</dbReference>
<evidence type="ECO:0000313" key="7">
    <source>
        <dbReference type="EMBL" id="GET39079.1"/>
    </source>
</evidence>
<dbReference type="GO" id="GO:0015297">
    <property type="term" value="F:antiporter activity"/>
    <property type="evidence" value="ECO:0007669"/>
    <property type="project" value="InterPro"/>
</dbReference>
<feature type="transmembrane region" description="Helical" evidence="6">
    <location>
        <begin position="160"/>
        <end position="178"/>
    </location>
</feature>
<feature type="transmembrane region" description="Helical" evidence="6">
    <location>
        <begin position="12"/>
        <end position="35"/>
    </location>
</feature>
<dbReference type="PANTHER" id="PTHR42893:SF46">
    <property type="entry name" value="PROTEIN DETOXIFICATION 44, CHLOROPLASTIC"/>
    <property type="match status" value="1"/>
</dbReference>
<feature type="transmembrane region" description="Helical" evidence="6">
    <location>
        <begin position="135"/>
        <end position="153"/>
    </location>
</feature>
<organism evidence="7 8">
    <name type="scientific">Microseira wollei NIES-4236</name>
    <dbReference type="NCBI Taxonomy" id="2530354"/>
    <lineage>
        <taxon>Bacteria</taxon>
        <taxon>Bacillati</taxon>
        <taxon>Cyanobacteriota</taxon>
        <taxon>Cyanophyceae</taxon>
        <taxon>Oscillatoriophycideae</taxon>
        <taxon>Aerosakkonematales</taxon>
        <taxon>Aerosakkonemataceae</taxon>
        <taxon>Microseira</taxon>
    </lineage>
</organism>
<dbReference type="AlphaFoldDB" id="A0AAV3XA18"/>
<comment type="similarity">
    <text evidence="2">Belongs to the multi antimicrobial extrusion (MATE) (TC 2.A.66.1) family.</text>
</comment>
<sequence>MQTYNYIIRFFRLAIANTLSNIMIPLAGLISLTFVGHLSNASYLSGIIMGAILFDFIYQSLIFVRMATTGLTAQAVGSNNQEEVLLIGFRNSIVALGLGIIILVLQHPLQQLGFAILSGTPEVELAGIDYFNARIWGAPAVLLNFAILGWLMGREEGGKVLLLSLVGNSANIALSYLFVVQWNWASMGAGFSETLSQYLMLLLGLILIAVQISRTDIQTDIRAILEQSFRLSNYKSILALNTNILVKTLTIILAFLLFNYLSSEMGTITFTQNGLMLNIAILTFFLLEGVEMATESLTGNAQGKGEQKTFVFLLGMSGGTNLVIGLTFALACVVFPQTILGLLTNHGEFIEGIYIYTRWLILVLGFASLSFTLEGFFLGLAEGRILRNASLACFGLGFTPVAFAAWYFHSNHLLWLSLSMFMLVRMLSLGTQLLFRYIEVDLQDWVWKKFITQLENKEE</sequence>